<dbReference type="OrthoDB" id="1577640at2759"/>
<keyword evidence="2" id="KW-1185">Reference proteome</keyword>
<name>A0A9P1MCM5_9PEZI</name>
<dbReference type="AlphaFoldDB" id="A0A9P1MCM5"/>
<dbReference type="EMBL" id="CALLCH030000015">
    <property type="protein sequence ID" value="CAI4216836.1"/>
    <property type="molecule type" value="Genomic_DNA"/>
</dbReference>
<reference evidence="1" key="1">
    <citation type="submission" date="2022-11" db="EMBL/GenBank/DDBJ databases">
        <authorList>
            <person name="Scott C."/>
            <person name="Bruce N."/>
        </authorList>
    </citation>
    <scope>NUCLEOTIDE SEQUENCE</scope>
</reference>
<comment type="caution">
    <text evidence="1">The sequence shown here is derived from an EMBL/GenBank/DDBJ whole genome shotgun (WGS) entry which is preliminary data.</text>
</comment>
<protein>
    <submittedName>
        <fullName evidence="1">Uncharacterized protein</fullName>
    </submittedName>
</protein>
<evidence type="ECO:0000313" key="2">
    <source>
        <dbReference type="Proteomes" id="UP000838763"/>
    </source>
</evidence>
<dbReference type="GO" id="GO:0003824">
    <property type="term" value="F:catalytic activity"/>
    <property type="evidence" value="ECO:0007669"/>
    <property type="project" value="InterPro"/>
</dbReference>
<sequence length="130" mass="14747">MKAEFPKVEHILIVGIVGGMPYYGLDKRQIKLGDVVVDYPEVIKLAMRHRQASSRRAKRSGPEAEYRVPEALQAAVDNLRTTQDVFGTKIPEILAQLRKVLPDTIEPLIASTMRREPGAFYTSWLQQYAH</sequence>
<organism evidence="1 2">
    <name type="scientific">Parascedosporium putredinis</name>
    <dbReference type="NCBI Taxonomy" id="1442378"/>
    <lineage>
        <taxon>Eukaryota</taxon>
        <taxon>Fungi</taxon>
        <taxon>Dikarya</taxon>
        <taxon>Ascomycota</taxon>
        <taxon>Pezizomycotina</taxon>
        <taxon>Sordariomycetes</taxon>
        <taxon>Hypocreomycetidae</taxon>
        <taxon>Microascales</taxon>
        <taxon>Microascaceae</taxon>
        <taxon>Parascedosporium</taxon>
    </lineage>
</organism>
<proteinExistence type="predicted"/>
<accession>A0A9P1MCM5</accession>
<dbReference type="GO" id="GO:0009116">
    <property type="term" value="P:nucleoside metabolic process"/>
    <property type="evidence" value="ECO:0007669"/>
    <property type="project" value="InterPro"/>
</dbReference>
<gene>
    <name evidence="1" type="ORF">PPNO1_LOCUS6481</name>
</gene>
<dbReference type="Gene3D" id="3.40.50.1580">
    <property type="entry name" value="Nucleoside phosphorylase domain"/>
    <property type="match status" value="1"/>
</dbReference>
<dbReference type="InterPro" id="IPR035994">
    <property type="entry name" value="Nucleoside_phosphorylase_sf"/>
</dbReference>
<evidence type="ECO:0000313" key="1">
    <source>
        <dbReference type="EMBL" id="CAI4216836.1"/>
    </source>
</evidence>
<dbReference type="Proteomes" id="UP000838763">
    <property type="component" value="Unassembled WGS sequence"/>
</dbReference>